<feature type="region of interest" description="Disordered" evidence="1">
    <location>
        <begin position="25"/>
        <end position="46"/>
    </location>
</feature>
<keyword evidence="4" id="KW-1185">Reference proteome</keyword>
<feature type="chain" id="PRO_5047046802" evidence="2">
    <location>
        <begin position="23"/>
        <end position="115"/>
    </location>
</feature>
<feature type="signal peptide" evidence="2">
    <location>
        <begin position="1"/>
        <end position="22"/>
    </location>
</feature>
<dbReference type="Proteomes" id="UP000837857">
    <property type="component" value="Chromosome 15"/>
</dbReference>
<gene>
    <name evidence="3" type="ORF">IPOD504_LOCUS4357</name>
</gene>
<name>A0ABN8I2J0_9NEOP</name>
<evidence type="ECO:0000313" key="4">
    <source>
        <dbReference type="Proteomes" id="UP000837857"/>
    </source>
</evidence>
<evidence type="ECO:0000313" key="3">
    <source>
        <dbReference type="EMBL" id="CAH2043579.1"/>
    </source>
</evidence>
<protein>
    <submittedName>
        <fullName evidence="3">Uncharacterized protein</fullName>
    </submittedName>
</protein>
<evidence type="ECO:0000256" key="1">
    <source>
        <dbReference type="SAM" id="MobiDB-lite"/>
    </source>
</evidence>
<proteinExistence type="predicted"/>
<reference evidence="3" key="1">
    <citation type="submission" date="2022-03" db="EMBL/GenBank/DDBJ databases">
        <authorList>
            <person name="Martin H S."/>
        </authorList>
    </citation>
    <scope>NUCLEOTIDE SEQUENCE</scope>
</reference>
<keyword evidence="2" id="KW-0732">Signal</keyword>
<dbReference type="EMBL" id="OW152827">
    <property type="protein sequence ID" value="CAH2043579.1"/>
    <property type="molecule type" value="Genomic_DNA"/>
</dbReference>
<feature type="non-terminal residue" evidence="3">
    <location>
        <position position="115"/>
    </location>
</feature>
<accession>A0ABN8I2J0</accession>
<sequence>MALNMKFIFLFAALIAANLIFAQESSDTDTKQNPPADNENGREHDHDRSRTFFTRFVSCNSTAQAGRTCANCRQTLLCLSNNIGILKTCHGLLRYCNQGRCSFIGGSACNGTSSG</sequence>
<organism evidence="3 4">
    <name type="scientific">Iphiclides podalirius</name>
    <name type="common">scarce swallowtail</name>
    <dbReference type="NCBI Taxonomy" id="110791"/>
    <lineage>
        <taxon>Eukaryota</taxon>
        <taxon>Metazoa</taxon>
        <taxon>Ecdysozoa</taxon>
        <taxon>Arthropoda</taxon>
        <taxon>Hexapoda</taxon>
        <taxon>Insecta</taxon>
        <taxon>Pterygota</taxon>
        <taxon>Neoptera</taxon>
        <taxon>Endopterygota</taxon>
        <taxon>Lepidoptera</taxon>
        <taxon>Glossata</taxon>
        <taxon>Ditrysia</taxon>
        <taxon>Papilionoidea</taxon>
        <taxon>Papilionidae</taxon>
        <taxon>Papilioninae</taxon>
        <taxon>Iphiclides</taxon>
    </lineage>
</organism>
<evidence type="ECO:0000256" key="2">
    <source>
        <dbReference type="SAM" id="SignalP"/>
    </source>
</evidence>